<accession>A0A421D4D9</accession>
<sequence>MTLSIAEKHNQAVIPTFYQCSNVYRRTAIESSIHDIRTKDQPRNNIDPEPLVKLQINTADVTANGTRSLDVTGIVGAGDDEMVKPREEQWRLILTAVLRMVAANTVDFYGKANYDSLMKAAKLDDVEHQVLGTSYRSCKLGDGTKLLVWNHEDYADSKELTSDQANLPEDPSVECCKVLKGTTSVVGVRFKDATGGEKGQYSLLLKLAQIGDVMSWSDMSDKYAIAGTVPRDGTLVTTALYVRDKKSGVYVATGSIYFQWDNVKNQVVILDQEGWPEKQLKHEDDGQNNFTITLISTQQ</sequence>
<dbReference type="Pfam" id="PF14564">
    <property type="entry name" value="Membrane_bind"/>
    <property type="match status" value="1"/>
</dbReference>
<organism evidence="2 3">
    <name type="scientific">Aspergillus turcosus</name>
    <dbReference type="NCBI Taxonomy" id="1245748"/>
    <lineage>
        <taxon>Eukaryota</taxon>
        <taxon>Fungi</taxon>
        <taxon>Dikarya</taxon>
        <taxon>Ascomycota</taxon>
        <taxon>Pezizomycotina</taxon>
        <taxon>Eurotiomycetes</taxon>
        <taxon>Eurotiomycetidae</taxon>
        <taxon>Eurotiales</taxon>
        <taxon>Aspergillaceae</taxon>
        <taxon>Aspergillus</taxon>
        <taxon>Aspergillus subgen. Fumigati</taxon>
    </lineage>
</organism>
<dbReference type="OrthoDB" id="4607847at2759"/>
<dbReference type="InterPro" id="IPR038423">
    <property type="entry name" value="CAD_C_sf"/>
</dbReference>
<dbReference type="PANTHER" id="PTHR38083">
    <property type="entry name" value="CALCIUM-DEPENDENT CELL ADHESION MOLECULE 1-RELATED"/>
    <property type="match status" value="1"/>
</dbReference>
<reference evidence="2 3" key="1">
    <citation type="submission" date="2018-08" db="EMBL/GenBank/DDBJ databases">
        <title>Draft genome sequences of two Aspergillus turcosus clinical strains isolated from bronchoalveolar lavage fluid: one azole-susceptible and the other azole-resistant.</title>
        <authorList>
            <person name="Parent-Michaud M."/>
            <person name="Dufresne P.J."/>
            <person name="Fournier E."/>
            <person name="Martineau C."/>
            <person name="Moreira S."/>
            <person name="Perkins V."/>
            <person name="De Repentigny L."/>
            <person name="Dufresne S.F."/>
        </authorList>
    </citation>
    <scope>NUCLEOTIDE SEQUENCE [LARGE SCALE GENOMIC DNA]</scope>
    <source>
        <strain evidence="2">HMR AF 1038</strain>
    </source>
</reference>
<evidence type="ECO:0000313" key="3">
    <source>
        <dbReference type="Proteomes" id="UP000215289"/>
    </source>
</evidence>
<feature type="domain" description="Calcium-dependent cell adhesion molecule 1 membrane-binding" evidence="1">
    <location>
        <begin position="186"/>
        <end position="294"/>
    </location>
</feature>
<name>A0A421D4D9_9EURO</name>
<evidence type="ECO:0000259" key="1">
    <source>
        <dbReference type="Pfam" id="PF14564"/>
    </source>
</evidence>
<dbReference type="EMBL" id="NIDN02000092">
    <property type="protein sequence ID" value="RLL96993.1"/>
    <property type="molecule type" value="Genomic_DNA"/>
</dbReference>
<proteinExistence type="predicted"/>
<dbReference type="PANTHER" id="PTHR38083:SF1">
    <property type="entry name" value="CALCIUM-DEPENDENT CELL ADHESION MOLECULE 1-RELATED"/>
    <property type="match status" value="1"/>
</dbReference>
<evidence type="ECO:0000313" key="2">
    <source>
        <dbReference type="EMBL" id="RLL96993.1"/>
    </source>
</evidence>
<gene>
    <name evidence="2" type="ORF">CFD26_103831</name>
</gene>
<dbReference type="InterPro" id="IPR052885">
    <property type="entry name" value="Dictyostelium_CAD"/>
</dbReference>
<dbReference type="Gene3D" id="2.60.40.1720">
    <property type="entry name" value="Calcium-dependent cell adhesion molecule-1"/>
    <property type="match status" value="1"/>
</dbReference>
<dbReference type="AlphaFoldDB" id="A0A421D4D9"/>
<comment type="caution">
    <text evidence="2">The sequence shown here is derived from an EMBL/GenBank/DDBJ whole genome shotgun (WGS) entry which is preliminary data.</text>
</comment>
<keyword evidence="3" id="KW-1185">Reference proteome</keyword>
<dbReference type="InterPro" id="IPR029283">
    <property type="entry name" value="Membrane-bd"/>
</dbReference>
<dbReference type="Proteomes" id="UP000215289">
    <property type="component" value="Unassembled WGS sequence"/>
</dbReference>
<protein>
    <recommendedName>
        <fullName evidence="1">Calcium-dependent cell adhesion molecule 1 membrane-binding domain-containing protein</fullName>
    </recommendedName>
</protein>